<keyword evidence="6" id="KW-0418">Kinase</keyword>
<dbReference type="PANTHER" id="PTHR45453:SF1">
    <property type="entry name" value="PHOSPHATE REGULON SENSOR PROTEIN PHOR"/>
    <property type="match status" value="1"/>
</dbReference>
<comment type="subcellular location">
    <subcellularLocation>
        <location evidence="2">Membrane</location>
    </subcellularLocation>
</comment>
<dbReference type="InterPro" id="IPR036097">
    <property type="entry name" value="HisK_dim/P_sf"/>
</dbReference>
<dbReference type="SMART" id="SM00387">
    <property type="entry name" value="HATPase_c"/>
    <property type="match status" value="1"/>
</dbReference>
<evidence type="ECO:0000256" key="4">
    <source>
        <dbReference type="ARBA" id="ARBA00022553"/>
    </source>
</evidence>
<dbReference type="GO" id="GO:0016036">
    <property type="term" value="P:cellular response to phosphate starvation"/>
    <property type="evidence" value="ECO:0007669"/>
    <property type="project" value="TreeGrafter"/>
</dbReference>
<dbReference type="EMBL" id="NBZD01000003">
    <property type="protein sequence ID" value="PNH18470.1"/>
    <property type="molecule type" value="Genomic_DNA"/>
</dbReference>
<keyword evidence="5" id="KW-0808">Transferase</keyword>
<keyword evidence="4" id="KW-0597">Phosphoprotein</keyword>
<dbReference type="PRINTS" id="PR00344">
    <property type="entry name" value="BCTRLSENSOR"/>
</dbReference>
<comment type="caution">
    <text evidence="10">The sequence shown here is derived from an EMBL/GenBank/DDBJ whole genome shotgun (WGS) entry which is preliminary data.</text>
</comment>
<evidence type="ECO:0000259" key="9">
    <source>
        <dbReference type="PROSITE" id="PS50109"/>
    </source>
</evidence>
<dbReference type="InterPro" id="IPR003661">
    <property type="entry name" value="HisK_dim/P_dom"/>
</dbReference>
<dbReference type="PROSITE" id="PS50109">
    <property type="entry name" value="HIS_KIN"/>
    <property type="match status" value="1"/>
</dbReference>
<dbReference type="RefSeq" id="WP_102892665.1">
    <property type="nucleotide sequence ID" value="NZ_NBZD01000003.1"/>
</dbReference>
<name>A0A2J8B135_9FIRM</name>
<dbReference type="GO" id="GO:0000155">
    <property type="term" value="F:phosphorelay sensor kinase activity"/>
    <property type="evidence" value="ECO:0007669"/>
    <property type="project" value="InterPro"/>
</dbReference>
<dbReference type="InterPro" id="IPR050351">
    <property type="entry name" value="BphY/WalK/GraS-like"/>
</dbReference>
<gene>
    <name evidence="10" type="ORF">B7R76_06430</name>
</gene>
<evidence type="ECO:0000256" key="7">
    <source>
        <dbReference type="ARBA" id="ARBA00023012"/>
    </source>
</evidence>
<dbReference type="SUPFAM" id="SSF55874">
    <property type="entry name" value="ATPase domain of HSP90 chaperone/DNA topoisomerase II/histidine kinase"/>
    <property type="match status" value="1"/>
</dbReference>
<dbReference type="SMART" id="SM00388">
    <property type="entry name" value="HisKA"/>
    <property type="match status" value="1"/>
</dbReference>
<dbReference type="Pfam" id="PF02518">
    <property type="entry name" value="HATPase_c"/>
    <property type="match status" value="1"/>
</dbReference>
<evidence type="ECO:0000256" key="6">
    <source>
        <dbReference type="ARBA" id="ARBA00022777"/>
    </source>
</evidence>
<keyword evidence="8" id="KW-1133">Transmembrane helix</keyword>
<sequence>MKDGYGAKERKRPWLRLPRLLLLRLRNCSIMVKLLTAALLIFGIMVITAISLIEYKQALMHEEIERKISEGAVNLPFNGGDGSSMVIIGEAQINTMAEYRLFVGYVLAGTLTVGGGVFMAVIVLVLRPLKVLTRKIEQVDINNIAAMHDDFVLTCGSYELRELSAGFQSALDKIYADYEKQKRFSSNVAHELRTPLAVLLMKLDVYRKRRAASADPFAAKDSASAVVSTDSAAPMVPAALAAPGTEDELLEILRRNLIRLHKLVEDILLLTREETHPKTLLDVNALIDEIIVDRGEQADAKGVELKTSGATSGSELNICTDEVALARIIANLVDNAINYTPHGGFCEISAGRTSSPAGVNIEVRDNGIGIPDGEKSAVFGMFYRVEGSRNRATGGSGIGLAIVEAAVKRLGGSITIVDNVPKGSIFRCFIPDASVSDSGSNYTSASCSGSSCGR</sequence>
<dbReference type="Pfam" id="PF00512">
    <property type="entry name" value="HisKA"/>
    <property type="match status" value="1"/>
</dbReference>
<evidence type="ECO:0000313" key="10">
    <source>
        <dbReference type="EMBL" id="PNH18470.1"/>
    </source>
</evidence>
<evidence type="ECO:0000256" key="1">
    <source>
        <dbReference type="ARBA" id="ARBA00000085"/>
    </source>
</evidence>
<accession>A0A2J8B135</accession>
<dbReference type="EC" id="2.7.13.3" evidence="3"/>
<evidence type="ECO:0000256" key="2">
    <source>
        <dbReference type="ARBA" id="ARBA00004370"/>
    </source>
</evidence>
<keyword evidence="8" id="KW-0812">Transmembrane</keyword>
<evidence type="ECO:0000313" key="11">
    <source>
        <dbReference type="Proteomes" id="UP000236394"/>
    </source>
</evidence>
<feature type="domain" description="Histidine kinase" evidence="9">
    <location>
        <begin position="187"/>
        <end position="434"/>
    </location>
</feature>
<keyword evidence="8" id="KW-0472">Membrane</keyword>
<dbReference type="GO" id="GO:0004721">
    <property type="term" value="F:phosphoprotein phosphatase activity"/>
    <property type="evidence" value="ECO:0007669"/>
    <property type="project" value="TreeGrafter"/>
</dbReference>
<dbReference type="InterPro" id="IPR004358">
    <property type="entry name" value="Sig_transdc_His_kin-like_C"/>
</dbReference>
<dbReference type="InterPro" id="IPR005467">
    <property type="entry name" value="His_kinase_dom"/>
</dbReference>
<dbReference type="Gene3D" id="3.30.565.10">
    <property type="entry name" value="Histidine kinase-like ATPase, C-terminal domain"/>
    <property type="match status" value="1"/>
</dbReference>
<dbReference type="Proteomes" id="UP000236394">
    <property type="component" value="Unassembled WGS sequence"/>
</dbReference>
<keyword evidence="7" id="KW-0902">Two-component regulatory system</keyword>
<evidence type="ECO:0000256" key="3">
    <source>
        <dbReference type="ARBA" id="ARBA00012438"/>
    </source>
</evidence>
<protein>
    <recommendedName>
        <fullName evidence="3">histidine kinase</fullName>
        <ecNumber evidence="3">2.7.13.3</ecNumber>
    </recommendedName>
</protein>
<dbReference type="InterPro" id="IPR036890">
    <property type="entry name" value="HATPase_C_sf"/>
</dbReference>
<dbReference type="CDD" id="cd00082">
    <property type="entry name" value="HisKA"/>
    <property type="match status" value="1"/>
</dbReference>
<reference evidence="11" key="1">
    <citation type="submission" date="2017-04" db="EMBL/GenBank/DDBJ databases">
        <authorList>
            <person name="Bumgarner R.E."/>
            <person name="Fredricks D.N."/>
            <person name="Srinivasan S."/>
        </authorList>
    </citation>
    <scope>NUCLEOTIDE SEQUENCE [LARGE SCALE GENOMIC DNA]</scope>
    <source>
        <strain evidence="11">KA00405</strain>
    </source>
</reference>
<dbReference type="SUPFAM" id="SSF47384">
    <property type="entry name" value="Homodimeric domain of signal transducing histidine kinase"/>
    <property type="match status" value="1"/>
</dbReference>
<dbReference type="PANTHER" id="PTHR45453">
    <property type="entry name" value="PHOSPHATE REGULON SENSOR PROTEIN PHOR"/>
    <property type="match status" value="1"/>
</dbReference>
<evidence type="ECO:0000256" key="8">
    <source>
        <dbReference type="SAM" id="Phobius"/>
    </source>
</evidence>
<comment type="catalytic activity">
    <reaction evidence="1">
        <text>ATP + protein L-histidine = ADP + protein N-phospho-L-histidine.</text>
        <dbReference type="EC" id="2.7.13.3"/>
    </reaction>
</comment>
<feature type="transmembrane region" description="Helical" evidence="8">
    <location>
        <begin position="30"/>
        <end position="53"/>
    </location>
</feature>
<dbReference type="AlphaFoldDB" id="A0A2J8B135"/>
<dbReference type="InterPro" id="IPR003594">
    <property type="entry name" value="HATPase_dom"/>
</dbReference>
<dbReference type="Gene3D" id="1.10.287.130">
    <property type="match status" value="1"/>
</dbReference>
<organism evidence="10 11">
    <name type="scientific">Mageeibacillus indolicus</name>
    <dbReference type="NCBI Taxonomy" id="884684"/>
    <lineage>
        <taxon>Bacteria</taxon>
        <taxon>Bacillati</taxon>
        <taxon>Bacillota</taxon>
        <taxon>Clostridia</taxon>
        <taxon>Eubacteriales</taxon>
        <taxon>Oscillospiraceae</taxon>
        <taxon>Mageeibacillus</taxon>
    </lineage>
</organism>
<feature type="transmembrane region" description="Helical" evidence="8">
    <location>
        <begin position="102"/>
        <end position="126"/>
    </location>
</feature>
<proteinExistence type="predicted"/>
<evidence type="ECO:0000256" key="5">
    <source>
        <dbReference type="ARBA" id="ARBA00022679"/>
    </source>
</evidence>
<dbReference type="CDD" id="cd00075">
    <property type="entry name" value="HATPase"/>
    <property type="match status" value="1"/>
</dbReference>
<dbReference type="GO" id="GO:0005886">
    <property type="term" value="C:plasma membrane"/>
    <property type="evidence" value="ECO:0007669"/>
    <property type="project" value="TreeGrafter"/>
</dbReference>